<protein>
    <submittedName>
        <fullName evidence="2">Peptidase</fullName>
    </submittedName>
</protein>
<reference evidence="2 3" key="1">
    <citation type="submission" date="2018-12" db="EMBL/GenBank/DDBJ databases">
        <title>Draft genome sequence of Embleya hyalina NBRC 13850T.</title>
        <authorList>
            <person name="Komaki H."/>
            <person name="Hosoyama A."/>
            <person name="Kimura A."/>
            <person name="Ichikawa N."/>
            <person name="Tamura T."/>
        </authorList>
    </citation>
    <scope>NUCLEOTIDE SEQUENCE [LARGE SCALE GENOMIC DNA]</scope>
    <source>
        <strain evidence="2 3">NBRC 13850</strain>
    </source>
</reference>
<keyword evidence="3" id="KW-1185">Reference proteome</keyword>
<dbReference type="EMBL" id="BIFH01000016">
    <property type="protein sequence ID" value="GCD94683.1"/>
    <property type="molecule type" value="Genomic_DNA"/>
</dbReference>
<evidence type="ECO:0000256" key="1">
    <source>
        <dbReference type="SAM" id="MobiDB-lite"/>
    </source>
</evidence>
<evidence type="ECO:0000313" key="3">
    <source>
        <dbReference type="Proteomes" id="UP000286931"/>
    </source>
</evidence>
<name>A0A401YJA5_9ACTN</name>
<proteinExistence type="predicted"/>
<sequence>MAVQLTASRKGTAPRTAVGGSRPAIEVEAPVTGCPRALNSPADKVPGHGTRAYGRAYAIDIVAEPDGRPRPGFGWWPIVRRNRTFPALDTPVPAVADTTVVRVSNGQRDHPSRNSFPALVHLLAEGAFRDMFGAGGRSGITWFSTWATGAAC</sequence>
<accession>A0A401YJA5</accession>
<dbReference type="Proteomes" id="UP000286931">
    <property type="component" value="Unassembled WGS sequence"/>
</dbReference>
<dbReference type="AlphaFoldDB" id="A0A401YJA5"/>
<feature type="region of interest" description="Disordered" evidence="1">
    <location>
        <begin position="1"/>
        <end position="23"/>
    </location>
</feature>
<organism evidence="2 3">
    <name type="scientific">Embleya hyalina</name>
    <dbReference type="NCBI Taxonomy" id="516124"/>
    <lineage>
        <taxon>Bacteria</taxon>
        <taxon>Bacillati</taxon>
        <taxon>Actinomycetota</taxon>
        <taxon>Actinomycetes</taxon>
        <taxon>Kitasatosporales</taxon>
        <taxon>Streptomycetaceae</taxon>
        <taxon>Embleya</taxon>
    </lineage>
</organism>
<gene>
    <name evidence="2" type="ORF">EHYA_02352</name>
</gene>
<comment type="caution">
    <text evidence="2">The sequence shown here is derived from an EMBL/GenBank/DDBJ whole genome shotgun (WGS) entry which is preliminary data.</text>
</comment>
<evidence type="ECO:0000313" key="2">
    <source>
        <dbReference type="EMBL" id="GCD94683.1"/>
    </source>
</evidence>